<organism evidence="2 3">
    <name type="scientific">Pseudotamlana haliotis</name>
    <dbReference type="NCBI Taxonomy" id="2614804"/>
    <lineage>
        <taxon>Bacteria</taxon>
        <taxon>Pseudomonadati</taxon>
        <taxon>Bacteroidota</taxon>
        <taxon>Flavobacteriia</taxon>
        <taxon>Flavobacteriales</taxon>
        <taxon>Flavobacteriaceae</taxon>
        <taxon>Pseudotamlana</taxon>
    </lineage>
</organism>
<dbReference type="Pfam" id="PF16118">
    <property type="entry name" value="DUF4834"/>
    <property type="match status" value="1"/>
</dbReference>
<evidence type="ECO:0000313" key="3">
    <source>
        <dbReference type="Proteomes" id="UP000441333"/>
    </source>
</evidence>
<evidence type="ECO:0000256" key="1">
    <source>
        <dbReference type="SAM" id="Phobius"/>
    </source>
</evidence>
<keyword evidence="1" id="KW-0472">Membrane</keyword>
<accession>A0A6N6MJT7</accession>
<keyword evidence="1" id="KW-1133">Transmembrane helix</keyword>
<reference evidence="2 3" key="1">
    <citation type="submission" date="2019-09" db="EMBL/GenBank/DDBJ databases">
        <authorList>
            <person name="Cao W.R."/>
        </authorList>
    </citation>
    <scope>NUCLEOTIDE SEQUENCE [LARGE SCALE GENOMIC DNA]</scope>
    <source>
        <strain evidence="2 3">B1N29</strain>
    </source>
</reference>
<gene>
    <name evidence="2" type="ORF">F6U93_01415</name>
</gene>
<name>A0A6N6MJT7_9FLAO</name>
<evidence type="ECO:0000313" key="2">
    <source>
        <dbReference type="EMBL" id="KAB1071412.1"/>
    </source>
</evidence>
<dbReference type="AlphaFoldDB" id="A0A6N6MJT7"/>
<keyword evidence="3" id="KW-1185">Reference proteome</keyword>
<comment type="caution">
    <text evidence="2">The sequence shown here is derived from an EMBL/GenBank/DDBJ whole genome shotgun (WGS) entry which is preliminary data.</text>
</comment>
<dbReference type="EMBL" id="WAAT01000004">
    <property type="protein sequence ID" value="KAB1071412.1"/>
    <property type="molecule type" value="Genomic_DNA"/>
</dbReference>
<proteinExistence type="predicted"/>
<feature type="transmembrane region" description="Helical" evidence="1">
    <location>
        <begin position="6"/>
        <end position="25"/>
    </location>
</feature>
<dbReference type="RefSeq" id="WP_150936112.1">
    <property type="nucleotide sequence ID" value="NZ_WAAT01000004.1"/>
</dbReference>
<dbReference type="InterPro" id="IPR032272">
    <property type="entry name" value="DUF4834"/>
</dbReference>
<protein>
    <submittedName>
        <fullName evidence="2">DUF4834 family protein</fullName>
    </submittedName>
</protein>
<dbReference type="Proteomes" id="UP000441333">
    <property type="component" value="Unassembled WGS sequence"/>
</dbReference>
<sequence length="87" mass="9981">MGVLRTIIIIALVYYGIKILSRLFAPFLMKYVSKKAEERFGGQFGQFQQGQKRETSNKEGEVTIDKIPQTKTSNKKVGDYVDFEEID</sequence>
<keyword evidence="1" id="KW-0812">Transmembrane</keyword>